<accession>A0A086A8V6</accession>
<proteinExistence type="predicted"/>
<reference evidence="1 2" key="1">
    <citation type="submission" date="2014-07" db="EMBL/GenBank/DDBJ databases">
        <title>Genome of Chryseobacterium soli DSM 19298.</title>
        <authorList>
            <person name="Stropko S.J."/>
            <person name="Pipes S.E."/>
            <person name="Newman J."/>
        </authorList>
    </citation>
    <scope>NUCLEOTIDE SEQUENCE [LARGE SCALE GENOMIC DNA]</scope>
    <source>
        <strain evidence="1 2">DSM 19298</strain>
    </source>
</reference>
<dbReference type="AlphaFoldDB" id="A0A086A8V6"/>
<dbReference type="RefSeq" id="WP_034710899.1">
    <property type="nucleotide sequence ID" value="NZ_JPRH01000003.1"/>
</dbReference>
<dbReference type="OrthoDB" id="1267957at2"/>
<sequence>MALDKPQLISRLTAIFSKPKTTSNVDIAAQELADAIEEYVKSGTVTGVCPPNGGALTQGKVT</sequence>
<name>A0A086A8V6_9FLAO</name>
<gene>
    <name evidence="1" type="ORF">IW15_10180</name>
</gene>
<protein>
    <submittedName>
        <fullName evidence="1">Uncharacterized protein</fullName>
    </submittedName>
</protein>
<dbReference type="EMBL" id="JPRH01000003">
    <property type="protein sequence ID" value="KFF13120.1"/>
    <property type="molecule type" value="Genomic_DNA"/>
</dbReference>
<keyword evidence="2" id="KW-1185">Reference proteome</keyword>
<organism evidence="1 2">
    <name type="scientific">Chryseobacterium soli</name>
    <dbReference type="NCBI Taxonomy" id="445961"/>
    <lineage>
        <taxon>Bacteria</taxon>
        <taxon>Pseudomonadati</taxon>
        <taxon>Bacteroidota</taxon>
        <taxon>Flavobacteriia</taxon>
        <taxon>Flavobacteriales</taxon>
        <taxon>Weeksellaceae</taxon>
        <taxon>Chryseobacterium group</taxon>
        <taxon>Chryseobacterium</taxon>
    </lineage>
</organism>
<comment type="caution">
    <text evidence="1">The sequence shown here is derived from an EMBL/GenBank/DDBJ whole genome shotgun (WGS) entry which is preliminary data.</text>
</comment>
<dbReference type="Proteomes" id="UP000028705">
    <property type="component" value="Unassembled WGS sequence"/>
</dbReference>
<dbReference type="STRING" id="445961.IW15_10180"/>
<evidence type="ECO:0000313" key="2">
    <source>
        <dbReference type="Proteomes" id="UP000028705"/>
    </source>
</evidence>
<evidence type="ECO:0000313" key="1">
    <source>
        <dbReference type="EMBL" id="KFF13120.1"/>
    </source>
</evidence>